<gene>
    <name evidence="4" type="ORF">PGO_132630</name>
</gene>
<dbReference type="OrthoDB" id="409391at2759"/>
<keyword evidence="5" id="KW-1185">Reference proteome</keyword>
<sequence>MKLLLCRYWRGGCTEGDDTIHSRIKGVRQGTCMEKRYISLNKINTNENHSKMDIKTSTLEIMERDSFPIDISTGNGRQKKTSFHRQIEKCKNYFFHFDYANPHFYKSKKIESQMEESLRTHFRSNVVYSKSRIHSESTNKGSLNFLIKEKFDKTGSSLTHEGEKQKKKKKKVSFIQEAEKNSICNSNQISTHIDIISNVTRDKICHRKKKVRNTKCTYHVFMPCLNYTLCRFIKTINKTYSCNSKQTGASNKNDNGEVFKKTYSDIWMSSFSASSSCDEFTMVQMYPHVEKRLITSKKHIDMVKKRGILLAGHGQVGNQKRVRFLLQNGSIVMSGHDNEDVHAGGAEVHVGCGEVHSEGGEVHSGDGEVRTGCTDFIFTNSYFHVDHRDGAHNKVNFSTGGINRSEIDVHDEIESYAISFGREDTSNADTNRIENDYELTCIDLDMYMDVFRENFENSTLIDDITDLQPIHLATKEGNIELIKKLLRSGIYINSKTRIRRFTPLHLSASKGDLDSVKFLIDHDADINALSSDNETPLWCASISNHLEVCKYFLQNGALPNLSIGKKYDSPLHAASMMGNFEIVKLLIENGADITCLDLNSLEPVHYASFEGHKGIVKYLIHKQIEKSLDKKMQEIVKIMKKYNVHTKTLEEHYRLKYKSIFKKRITSKILCCAITSGNYKIVEIILKRGADPNYFDLRLQLFPIHAAAITGNLKIFQSLVKRGANIYAKTARNNLPIDLTENKEIKRFILQHSRKINLRNAWLIRRTKKNYIFSRLSHDTFYHVCTFL</sequence>
<dbReference type="Pfam" id="PF12796">
    <property type="entry name" value="Ank_2"/>
    <property type="match status" value="1"/>
</dbReference>
<dbReference type="PANTHER" id="PTHR24173:SF83">
    <property type="entry name" value="SOCS BOX DOMAIN-CONTAINING PROTEIN"/>
    <property type="match status" value="1"/>
</dbReference>
<feature type="repeat" description="ANK" evidence="3">
    <location>
        <begin position="566"/>
        <end position="598"/>
    </location>
</feature>
<dbReference type="RefSeq" id="XP_028545580.1">
    <property type="nucleotide sequence ID" value="XM_028689779.1"/>
</dbReference>
<proteinExistence type="predicted"/>
<dbReference type="InterPro" id="IPR002110">
    <property type="entry name" value="Ankyrin_rpt"/>
</dbReference>
<evidence type="ECO:0000313" key="5">
    <source>
        <dbReference type="Proteomes" id="UP000195521"/>
    </source>
</evidence>
<evidence type="ECO:0000256" key="1">
    <source>
        <dbReference type="ARBA" id="ARBA00022737"/>
    </source>
</evidence>
<protein>
    <recommendedName>
        <fullName evidence="6">Ankyrin</fullName>
    </recommendedName>
</protein>
<dbReference type="EMBL" id="BDQF01000014">
    <property type="protein sequence ID" value="GAW82991.1"/>
    <property type="molecule type" value="Genomic_DNA"/>
</dbReference>
<dbReference type="Pfam" id="PF00023">
    <property type="entry name" value="Ank"/>
    <property type="match status" value="2"/>
</dbReference>
<dbReference type="Pfam" id="PF13637">
    <property type="entry name" value="Ank_4"/>
    <property type="match status" value="1"/>
</dbReference>
<name>A0A1Y1JKP0_PLAGO</name>
<reference evidence="5" key="1">
    <citation type="submission" date="2017-04" db="EMBL/GenBank/DDBJ databases">
        <title>Plasmodium gonderi genome.</title>
        <authorList>
            <person name="Arisue N."/>
            <person name="Honma H."/>
            <person name="Kawai S."/>
            <person name="Tougan T."/>
            <person name="Tanabe K."/>
            <person name="Horii T."/>
        </authorList>
    </citation>
    <scope>NUCLEOTIDE SEQUENCE [LARGE SCALE GENOMIC DNA]</scope>
    <source>
        <strain evidence="5">ATCC 30045</strain>
    </source>
</reference>
<evidence type="ECO:0000256" key="2">
    <source>
        <dbReference type="ARBA" id="ARBA00023043"/>
    </source>
</evidence>
<evidence type="ECO:0000313" key="4">
    <source>
        <dbReference type="EMBL" id="GAW82991.1"/>
    </source>
</evidence>
<dbReference type="AlphaFoldDB" id="A0A1Y1JKP0"/>
<feature type="repeat" description="ANK" evidence="3">
    <location>
        <begin position="703"/>
        <end position="731"/>
    </location>
</feature>
<organism evidence="4 5">
    <name type="scientific">Plasmodium gonderi</name>
    <dbReference type="NCBI Taxonomy" id="77519"/>
    <lineage>
        <taxon>Eukaryota</taxon>
        <taxon>Sar</taxon>
        <taxon>Alveolata</taxon>
        <taxon>Apicomplexa</taxon>
        <taxon>Aconoidasida</taxon>
        <taxon>Haemosporida</taxon>
        <taxon>Plasmodiidae</taxon>
        <taxon>Plasmodium</taxon>
        <taxon>Plasmodium (Plasmodium)</taxon>
    </lineage>
</organism>
<dbReference type="SMART" id="SM00248">
    <property type="entry name" value="ANK"/>
    <property type="match status" value="7"/>
</dbReference>
<keyword evidence="2 3" id="KW-0040">ANK repeat</keyword>
<dbReference type="Gene3D" id="1.25.40.20">
    <property type="entry name" value="Ankyrin repeat-containing domain"/>
    <property type="match status" value="2"/>
</dbReference>
<dbReference type="PROSITE" id="PS50088">
    <property type="entry name" value="ANK_REPEAT"/>
    <property type="match status" value="4"/>
</dbReference>
<feature type="repeat" description="ANK" evidence="3">
    <location>
        <begin position="499"/>
        <end position="531"/>
    </location>
</feature>
<dbReference type="SUPFAM" id="SSF48403">
    <property type="entry name" value="Ankyrin repeat"/>
    <property type="match status" value="1"/>
</dbReference>
<dbReference type="InterPro" id="IPR036770">
    <property type="entry name" value="Ankyrin_rpt-contain_sf"/>
</dbReference>
<comment type="caution">
    <text evidence="4">The sequence shown here is derived from an EMBL/GenBank/DDBJ whole genome shotgun (WGS) entry which is preliminary data.</text>
</comment>
<dbReference type="GO" id="GO:0005737">
    <property type="term" value="C:cytoplasm"/>
    <property type="evidence" value="ECO:0007669"/>
    <property type="project" value="UniProtKB-SubCell"/>
</dbReference>
<evidence type="ECO:0008006" key="6">
    <source>
        <dbReference type="Google" id="ProtNLM"/>
    </source>
</evidence>
<dbReference type="Proteomes" id="UP000195521">
    <property type="component" value="Unassembled WGS sequence"/>
</dbReference>
<dbReference type="PANTHER" id="PTHR24173">
    <property type="entry name" value="ANKYRIN REPEAT CONTAINING"/>
    <property type="match status" value="1"/>
</dbReference>
<keyword evidence="1" id="KW-0677">Repeat</keyword>
<accession>A0A1Y1JKP0</accession>
<dbReference type="PROSITE" id="PS50297">
    <property type="entry name" value="ANK_REP_REGION"/>
    <property type="match status" value="4"/>
</dbReference>
<feature type="repeat" description="ANK" evidence="3">
    <location>
        <begin position="465"/>
        <end position="497"/>
    </location>
</feature>
<evidence type="ECO:0000256" key="3">
    <source>
        <dbReference type="PROSITE-ProRule" id="PRU00023"/>
    </source>
</evidence>
<dbReference type="GeneID" id="39749729"/>